<feature type="region of interest" description="Disordered" evidence="1">
    <location>
        <begin position="226"/>
        <end position="254"/>
    </location>
</feature>
<proteinExistence type="predicted"/>
<feature type="region of interest" description="Disordered" evidence="1">
    <location>
        <begin position="803"/>
        <end position="832"/>
    </location>
</feature>
<feature type="region of interest" description="Disordered" evidence="1">
    <location>
        <begin position="100"/>
        <end position="184"/>
    </location>
</feature>
<protein>
    <submittedName>
        <fullName evidence="2">Uncharacterized protein</fullName>
    </submittedName>
</protein>
<organism evidence="2 3">
    <name type="scientific">Folsomia candida</name>
    <name type="common">Springtail</name>
    <dbReference type="NCBI Taxonomy" id="158441"/>
    <lineage>
        <taxon>Eukaryota</taxon>
        <taxon>Metazoa</taxon>
        <taxon>Ecdysozoa</taxon>
        <taxon>Arthropoda</taxon>
        <taxon>Hexapoda</taxon>
        <taxon>Collembola</taxon>
        <taxon>Entomobryomorpha</taxon>
        <taxon>Isotomoidea</taxon>
        <taxon>Isotomidae</taxon>
        <taxon>Proisotominae</taxon>
        <taxon>Folsomia</taxon>
    </lineage>
</organism>
<feature type="compositionally biased region" description="Polar residues" evidence="1">
    <location>
        <begin position="804"/>
        <end position="813"/>
    </location>
</feature>
<evidence type="ECO:0000313" key="2">
    <source>
        <dbReference type="EMBL" id="OXA44141.1"/>
    </source>
</evidence>
<dbReference type="OrthoDB" id="10661059at2759"/>
<sequence length="832" mass="91720">MIHNKNGSRSSFTLPKPTRDIVLQTNRIKNPFDPDLQDAFKKFVNHVGNLNEHEVDLPEVSLLLRGASKIYSAQVDSVVKDVEELLRVCTRTKTASFEKKKAKKVVSEMEEDAPDGESSTEKAKELDDLDRSYIGEIGVEETARQPLDDDVDMSDSGIGSADNSPESEITENSGDLLAPEVGDNGDGVINIVDIDTITLDGDDENQAVLPAESGEAGGEDTVLANAETEELNPPSKEGEEIRPKAKKPRNGLLPPPLTSCFDEWDNLVDSGLLDPNRLDPPLLDKAIRLAKRKMYAEDNIPTAKKARGENDYSEDSGVVMSEDLPVNGAVDADIEEKDEKPDLSTLPPMPGFLLSQEFPSAAAASFSPEDQAIIQDCIHELHYLPFTFGLSKTDLSSAFSRTVARMSDVFKKNNVPVTRHMVKEASVIAKKTSPEKEKTNGLIHPVAHSLGDIYNTFVNTCRKECETFIHNTSMSIMERSKEKTFAESRANIRSMISELQRNIVPKFARVPLMAENTPEFFQHVTNFEKKMKKILEEEAKKDEFDVRKYERDVLEVTAKESSELVVNSTGVAGERFDDFLVPTSPLMRQQSIDEVGFDPVLFASQSTRSSFDGSQISSLVGSSWVPLKHIFNHMKSFDRTETARSIYAVLALLSYQNLDINYDQLYSHESAVLSGVSKEDEIDSKFPRGVKICTSRCPDADKEEVFLAALTSESRDETFRHLLNEEARNIEDAASSSSSSSSSRGKKKGTSAAALAAAASLKYNEGRIDAGIREAMADFVEEDSTVFTGRLFARQRKRKATVVASESTTMPSCSATTTPNTTTTTSTNPANK</sequence>
<gene>
    <name evidence="2" type="ORF">Fcan01_21069</name>
</gene>
<dbReference type="AlphaFoldDB" id="A0A226DHR4"/>
<dbReference type="EMBL" id="LNIX01000020">
    <property type="protein sequence ID" value="OXA44141.1"/>
    <property type="molecule type" value="Genomic_DNA"/>
</dbReference>
<evidence type="ECO:0000256" key="1">
    <source>
        <dbReference type="SAM" id="MobiDB-lite"/>
    </source>
</evidence>
<feature type="compositionally biased region" description="Basic and acidic residues" evidence="1">
    <location>
        <begin position="119"/>
        <end position="133"/>
    </location>
</feature>
<name>A0A226DHR4_FOLCA</name>
<dbReference type="Proteomes" id="UP000198287">
    <property type="component" value="Unassembled WGS sequence"/>
</dbReference>
<reference evidence="2 3" key="1">
    <citation type="submission" date="2015-12" db="EMBL/GenBank/DDBJ databases">
        <title>The genome of Folsomia candida.</title>
        <authorList>
            <person name="Faddeeva A."/>
            <person name="Derks M.F."/>
            <person name="Anvar Y."/>
            <person name="Smit S."/>
            <person name="Van Straalen N."/>
            <person name="Roelofs D."/>
        </authorList>
    </citation>
    <scope>NUCLEOTIDE SEQUENCE [LARGE SCALE GENOMIC DNA]</scope>
    <source>
        <strain evidence="2 3">VU population</strain>
        <tissue evidence="2">Whole body</tissue>
    </source>
</reference>
<feature type="compositionally biased region" description="Polar residues" evidence="1">
    <location>
        <begin position="161"/>
        <end position="173"/>
    </location>
</feature>
<evidence type="ECO:0000313" key="3">
    <source>
        <dbReference type="Proteomes" id="UP000198287"/>
    </source>
</evidence>
<feature type="compositionally biased region" description="Low complexity" evidence="1">
    <location>
        <begin position="814"/>
        <end position="832"/>
    </location>
</feature>
<accession>A0A226DHR4</accession>
<comment type="caution">
    <text evidence="2">The sequence shown here is derived from an EMBL/GenBank/DDBJ whole genome shotgun (WGS) entry which is preliminary data.</text>
</comment>
<keyword evidence="3" id="KW-1185">Reference proteome</keyword>